<feature type="signal peptide" evidence="1">
    <location>
        <begin position="1"/>
        <end position="20"/>
    </location>
</feature>
<proteinExistence type="predicted"/>
<dbReference type="EMBL" id="FNOM01000003">
    <property type="protein sequence ID" value="SDW72655.1"/>
    <property type="molecule type" value="Genomic_DNA"/>
</dbReference>
<evidence type="ECO:0008006" key="4">
    <source>
        <dbReference type="Google" id="ProtNLM"/>
    </source>
</evidence>
<dbReference type="AlphaFoldDB" id="A0A1H2VWB2"/>
<dbReference type="PROSITE" id="PS51257">
    <property type="entry name" value="PROKAR_LIPOPROTEIN"/>
    <property type="match status" value="1"/>
</dbReference>
<evidence type="ECO:0000256" key="1">
    <source>
        <dbReference type="SAM" id="SignalP"/>
    </source>
</evidence>
<keyword evidence="3" id="KW-1185">Reference proteome</keyword>
<evidence type="ECO:0000313" key="2">
    <source>
        <dbReference type="EMBL" id="SDW72655.1"/>
    </source>
</evidence>
<dbReference type="STRING" id="564137.SAMN04488238_103194"/>
<dbReference type="RefSeq" id="WP_176846945.1">
    <property type="nucleotide sequence ID" value="NZ_CP061498.1"/>
</dbReference>
<protein>
    <recommendedName>
        <fullName evidence="4">Lipoprotein-attachment site-containing protein</fullName>
    </recommendedName>
</protein>
<sequence>MSKKTAVMAVFALTILGACAKHSGPSTPPVEPIPQPIYVEPVSGKYR</sequence>
<feature type="chain" id="PRO_5011547074" description="Lipoprotein-attachment site-containing protein" evidence="1">
    <location>
        <begin position="21"/>
        <end position="47"/>
    </location>
</feature>
<name>A0A1H2VWB2_9RHOB</name>
<gene>
    <name evidence="2" type="ORF">SAMN04488238_103194</name>
</gene>
<organism evidence="2 3">
    <name type="scientific">Roseicitreum antarcticum</name>
    <dbReference type="NCBI Taxonomy" id="564137"/>
    <lineage>
        <taxon>Bacteria</taxon>
        <taxon>Pseudomonadati</taxon>
        <taxon>Pseudomonadota</taxon>
        <taxon>Alphaproteobacteria</taxon>
        <taxon>Rhodobacterales</taxon>
        <taxon>Paracoccaceae</taxon>
        <taxon>Roseicitreum</taxon>
    </lineage>
</organism>
<accession>A0A1H2VWB2</accession>
<reference evidence="2 3" key="1">
    <citation type="submission" date="2016-10" db="EMBL/GenBank/DDBJ databases">
        <authorList>
            <person name="de Groot N.N."/>
        </authorList>
    </citation>
    <scope>NUCLEOTIDE SEQUENCE [LARGE SCALE GENOMIC DNA]</scope>
    <source>
        <strain evidence="2 3">CGMCC 1.8894</strain>
    </source>
</reference>
<dbReference type="Proteomes" id="UP000198539">
    <property type="component" value="Unassembled WGS sequence"/>
</dbReference>
<keyword evidence="1" id="KW-0732">Signal</keyword>
<evidence type="ECO:0000313" key="3">
    <source>
        <dbReference type="Proteomes" id="UP000198539"/>
    </source>
</evidence>